<evidence type="ECO:0000259" key="6">
    <source>
        <dbReference type="PROSITE" id="PS50089"/>
    </source>
</evidence>
<reference evidence="8" key="2">
    <citation type="submission" date="2017-05" db="UniProtKB">
        <authorList>
            <consortium name="EnsemblMetazoa"/>
        </authorList>
    </citation>
    <scope>IDENTIFICATION</scope>
</reference>
<evidence type="ECO:0000256" key="5">
    <source>
        <dbReference type="SAM" id="MobiDB-lite"/>
    </source>
</evidence>
<keyword evidence="1 4" id="KW-0479">Metal-binding</keyword>
<dbReference type="EnsemblMetazoa" id="Aqu2.1.36155_001">
    <property type="protein sequence ID" value="Aqu2.1.36155_001"/>
    <property type="gene ID" value="Aqu2.1.36155"/>
</dbReference>
<evidence type="ECO:0008006" key="10">
    <source>
        <dbReference type="Google" id="ProtNLM"/>
    </source>
</evidence>
<dbReference type="PROSITE" id="PS50145">
    <property type="entry name" value="ZF_TRAF"/>
    <property type="match status" value="2"/>
</dbReference>
<dbReference type="InterPro" id="IPR001293">
    <property type="entry name" value="Znf_TRAF"/>
</dbReference>
<evidence type="ECO:0000259" key="7">
    <source>
        <dbReference type="PROSITE" id="PS50145"/>
    </source>
</evidence>
<dbReference type="Gene3D" id="3.30.40.10">
    <property type="entry name" value="Zinc/RING finger domain, C3HC4 (zinc finger)"/>
    <property type="match status" value="3"/>
</dbReference>
<keyword evidence="3 4" id="KW-0862">Zinc</keyword>
<dbReference type="PROSITE" id="PS50089">
    <property type="entry name" value="ZF_RING_2"/>
    <property type="match status" value="1"/>
</dbReference>
<dbReference type="InterPro" id="IPR013083">
    <property type="entry name" value="Znf_RING/FYVE/PHD"/>
</dbReference>
<feature type="compositionally biased region" description="Polar residues" evidence="5">
    <location>
        <begin position="12"/>
        <end position="23"/>
    </location>
</feature>
<organism evidence="8">
    <name type="scientific">Amphimedon queenslandica</name>
    <name type="common">Sponge</name>
    <dbReference type="NCBI Taxonomy" id="400682"/>
    <lineage>
        <taxon>Eukaryota</taxon>
        <taxon>Metazoa</taxon>
        <taxon>Porifera</taxon>
        <taxon>Demospongiae</taxon>
        <taxon>Heteroscleromorpha</taxon>
        <taxon>Haplosclerida</taxon>
        <taxon>Niphatidae</taxon>
        <taxon>Amphimedon</taxon>
    </lineage>
</organism>
<keyword evidence="2 4" id="KW-0863">Zinc-finger</keyword>
<dbReference type="Pfam" id="PF13639">
    <property type="entry name" value="zf-RING_2"/>
    <property type="match status" value="1"/>
</dbReference>
<evidence type="ECO:0000313" key="8">
    <source>
        <dbReference type="EnsemblMetazoa" id="Aqu2.1.36155_001"/>
    </source>
</evidence>
<sequence>MSRRVPPPPPTLQQQRHSSSANAHYSLPPPPFPDTTPAQSVSFAKNELSFIKNPPEEISIECPICLSVMLTSSSLTSCCGHHFCNSCISRVKGACPHCREKSYQTMPDKDRIRIIQGLKVACSNNEAGCSWEGDLKDLCSHIDRGTREGECQFETVQCHYPQCGVKKIRRELDDHESNECPYRPHKCQYCGVSYPQAVSSEHYESCIKYPIACPNGCELILPREDLSSHLLTCSLQPVDCELQWAGCTVRPLRKDVRQHLVDNLHEHFSLLAVACGVLKEENKELRNEINKLNISEI</sequence>
<dbReference type="EnsemblMetazoa" id="XM_011404648.1">
    <property type="protein sequence ID" value="XP_011402950.1"/>
    <property type="gene ID" value="LOC105312189"/>
</dbReference>
<dbReference type="InterPro" id="IPR001841">
    <property type="entry name" value="Znf_RING"/>
</dbReference>
<dbReference type="InterPro" id="IPR017907">
    <property type="entry name" value="Znf_RING_CS"/>
</dbReference>
<feature type="domain" description="TRAF-type" evidence="7">
    <location>
        <begin position="140"/>
        <end position="190"/>
    </location>
</feature>
<gene>
    <name evidence="8" type="primary">105312189</name>
</gene>
<dbReference type="PANTHER" id="PTHR10131:SF94">
    <property type="entry name" value="TNF RECEPTOR-ASSOCIATED FACTOR 4"/>
    <property type="match status" value="1"/>
</dbReference>
<keyword evidence="9" id="KW-1185">Reference proteome</keyword>
<dbReference type="AlphaFoldDB" id="A0A1X7V799"/>
<feature type="compositionally biased region" description="Pro residues" evidence="5">
    <location>
        <begin position="1"/>
        <end position="11"/>
    </location>
</feature>
<dbReference type="eggNOG" id="KOG0297">
    <property type="taxonomic scope" value="Eukaryota"/>
</dbReference>
<evidence type="ECO:0000256" key="3">
    <source>
        <dbReference type="ARBA" id="ARBA00022833"/>
    </source>
</evidence>
<dbReference type="Pfam" id="PF02176">
    <property type="entry name" value="zf-TRAF"/>
    <property type="match status" value="2"/>
</dbReference>
<protein>
    <recommendedName>
        <fullName evidence="10">RING-type domain-containing protein</fullName>
    </recommendedName>
</protein>
<evidence type="ECO:0000256" key="4">
    <source>
        <dbReference type="PROSITE-ProRule" id="PRU00207"/>
    </source>
</evidence>
<dbReference type="SUPFAM" id="SSF57850">
    <property type="entry name" value="RING/U-box"/>
    <property type="match status" value="1"/>
</dbReference>
<dbReference type="KEGG" id="aqu:105312189"/>
<evidence type="ECO:0000256" key="2">
    <source>
        <dbReference type="ARBA" id="ARBA00022771"/>
    </source>
</evidence>
<feature type="zinc finger region" description="TRAF-type" evidence="4">
    <location>
        <begin position="202"/>
        <end position="248"/>
    </location>
</feature>
<dbReference type="SUPFAM" id="SSF49599">
    <property type="entry name" value="TRAF domain-like"/>
    <property type="match status" value="2"/>
</dbReference>
<feature type="domain" description="TRAF-type" evidence="7">
    <location>
        <begin position="202"/>
        <end position="248"/>
    </location>
</feature>
<reference evidence="9" key="1">
    <citation type="journal article" date="2010" name="Nature">
        <title>The Amphimedon queenslandica genome and the evolution of animal complexity.</title>
        <authorList>
            <person name="Srivastava M."/>
            <person name="Simakov O."/>
            <person name="Chapman J."/>
            <person name="Fahey B."/>
            <person name="Gauthier M.E."/>
            <person name="Mitros T."/>
            <person name="Richards G.S."/>
            <person name="Conaco C."/>
            <person name="Dacre M."/>
            <person name="Hellsten U."/>
            <person name="Larroux C."/>
            <person name="Putnam N.H."/>
            <person name="Stanke M."/>
            <person name="Adamska M."/>
            <person name="Darling A."/>
            <person name="Degnan S.M."/>
            <person name="Oakley T.H."/>
            <person name="Plachetzki D.C."/>
            <person name="Zhai Y."/>
            <person name="Adamski M."/>
            <person name="Calcino A."/>
            <person name="Cummins S.F."/>
            <person name="Goodstein D.M."/>
            <person name="Harris C."/>
            <person name="Jackson D.J."/>
            <person name="Leys S.P."/>
            <person name="Shu S."/>
            <person name="Woodcroft B.J."/>
            <person name="Vervoort M."/>
            <person name="Kosik K.S."/>
            <person name="Manning G."/>
            <person name="Degnan B.M."/>
            <person name="Rokhsar D.S."/>
        </authorList>
    </citation>
    <scope>NUCLEOTIDE SEQUENCE [LARGE SCALE GENOMIC DNA]</scope>
</reference>
<dbReference type="InParanoid" id="A0A1X7V799"/>
<feature type="zinc finger region" description="TRAF-type" evidence="4">
    <location>
        <begin position="140"/>
        <end position="190"/>
    </location>
</feature>
<proteinExistence type="predicted"/>
<dbReference type="PANTHER" id="PTHR10131">
    <property type="entry name" value="TNF RECEPTOR ASSOCIATED FACTOR"/>
    <property type="match status" value="1"/>
</dbReference>
<dbReference type="OrthoDB" id="1921166at2759"/>
<dbReference type="PROSITE" id="PS00518">
    <property type="entry name" value="ZF_RING_1"/>
    <property type="match status" value="1"/>
</dbReference>
<dbReference type="SMART" id="SM00184">
    <property type="entry name" value="RING"/>
    <property type="match status" value="1"/>
</dbReference>
<evidence type="ECO:0000256" key="1">
    <source>
        <dbReference type="ARBA" id="ARBA00022723"/>
    </source>
</evidence>
<feature type="domain" description="RING-type" evidence="6">
    <location>
        <begin position="62"/>
        <end position="99"/>
    </location>
</feature>
<dbReference type="Proteomes" id="UP000007879">
    <property type="component" value="Unassembled WGS sequence"/>
</dbReference>
<dbReference type="GO" id="GO:0043122">
    <property type="term" value="P:regulation of canonical NF-kappaB signal transduction"/>
    <property type="evidence" value="ECO:0007669"/>
    <property type="project" value="TreeGrafter"/>
</dbReference>
<evidence type="ECO:0000313" key="9">
    <source>
        <dbReference type="Proteomes" id="UP000007879"/>
    </source>
</evidence>
<dbReference type="GO" id="GO:0008270">
    <property type="term" value="F:zinc ion binding"/>
    <property type="evidence" value="ECO:0007669"/>
    <property type="project" value="UniProtKB-KW"/>
</dbReference>
<feature type="region of interest" description="Disordered" evidence="5">
    <location>
        <begin position="1"/>
        <end position="38"/>
    </location>
</feature>
<accession>A0A1X7V799</accession>
<name>A0A1X7V799_AMPQE</name>